<gene>
    <name evidence="3" type="ORF">MGAL_10B083493</name>
</gene>
<dbReference type="Proteomes" id="UP000596742">
    <property type="component" value="Unassembled WGS sequence"/>
</dbReference>
<keyword evidence="4" id="KW-1185">Reference proteome</keyword>
<keyword evidence="1" id="KW-0175">Coiled coil</keyword>
<accession>A0A8B6CDJ6</accession>
<dbReference type="Pfam" id="PF00386">
    <property type="entry name" value="C1q"/>
    <property type="match status" value="1"/>
</dbReference>
<evidence type="ECO:0000313" key="3">
    <source>
        <dbReference type="EMBL" id="VDI03713.1"/>
    </source>
</evidence>
<evidence type="ECO:0000259" key="2">
    <source>
        <dbReference type="Pfam" id="PF00386"/>
    </source>
</evidence>
<reference evidence="3" key="1">
    <citation type="submission" date="2018-11" db="EMBL/GenBank/DDBJ databases">
        <authorList>
            <person name="Alioto T."/>
            <person name="Alioto T."/>
        </authorList>
    </citation>
    <scope>NUCLEOTIDE SEQUENCE</scope>
</reference>
<dbReference type="AlphaFoldDB" id="A0A8B6CDJ6"/>
<dbReference type="OrthoDB" id="6105000at2759"/>
<proteinExistence type="predicted"/>
<sequence length="193" mass="21585">MTILMFGPWFIAHYKYVDHPTPIGNNTEESAIADLVKTVEDLENKLKNISDHLTKDQDVLYVTLSESMKDVSNEVTVIFDRPQINPGNHYNQNDGIYIAPFSGRIMAFWTIGTNETARTELMVEDRVVGTLMTAASSVTTNNRYGSSNTVRESSSSTVAVTDVQRGNHILLRTASHDNHILKTVSSLLIRRTL</sequence>
<feature type="coiled-coil region" evidence="1">
    <location>
        <begin position="25"/>
        <end position="59"/>
    </location>
</feature>
<evidence type="ECO:0000313" key="4">
    <source>
        <dbReference type="Proteomes" id="UP000596742"/>
    </source>
</evidence>
<dbReference type="Gene3D" id="2.60.120.40">
    <property type="match status" value="1"/>
</dbReference>
<feature type="domain" description="C1q" evidence="2">
    <location>
        <begin position="61"/>
        <end position="179"/>
    </location>
</feature>
<evidence type="ECO:0000256" key="1">
    <source>
        <dbReference type="SAM" id="Coils"/>
    </source>
</evidence>
<dbReference type="EMBL" id="UYJE01001617">
    <property type="protein sequence ID" value="VDI03713.1"/>
    <property type="molecule type" value="Genomic_DNA"/>
</dbReference>
<dbReference type="InterPro" id="IPR008983">
    <property type="entry name" value="Tumour_necrosis_fac-like_dom"/>
</dbReference>
<comment type="caution">
    <text evidence="3">The sequence shown here is derived from an EMBL/GenBank/DDBJ whole genome shotgun (WGS) entry which is preliminary data.</text>
</comment>
<protein>
    <recommendedName>
        <fullName evidence="2">C1q domain-containing protein</fullName>
    </recommendedName>
</protein>
<dbReference type="SUPFAM" id="SSF49842">
    <property type="entry name" value="TNF-like"/>
    <property type="match status" value="1"/>
</dbReference>
<organism evidence="3 4">
    <name type="scientific">Mytilus galloprovincialis</name>
    <name type="common">Mediterranean mussel</name>
    <dbReference type="NCBI Taxonomy" id="29158"/>
    <lineage>
        <taxon>Eukaryota</taxon>
        <taxon>Metazoa</taxon>
        <taxon>Spiralia</taxon>
        <taxon>Lophotrochozoa</taxon>
        <taxon>Mollusca</taxon>
        <taxon>Bivalvia</taxon>
        <taxon>Autobranchia</taxon>
        <taxon>Pteriomorphia</taxon>
        <taxon>Mytilida</taxon>
        <taxon>Mytiloidea</taxon>
        <taxon>Mytilidae</taxon>
        <taxon>Mytilinae</taxon>
        <taxon>Mytilus</taxon>
    </lineage>
</organism>
<name>A0A8B6CDJ6_MYTGA</name>
<dbReference type="InterPro" id="IPR001073">
    <property type="entry name" value="C1q_dom"/>
</dbReference>